<proteinExistence type="predicted"/>
<accession>A0A8J6XUM6</accession>
<dbReference type="Proteomes" id="UP000629098">
    <property type="component" value="Unassembled WGS sequence"/>
</dbReference>
<organism evidence="1 2">
    <name type="scientific">Iningainema tapete BLCC-T55</name>
    <dbReference type="NCBI Taxonomy" id="2748662"/>
    <lineage>
        <taxon>Bacteria</taxon>
        <taxon>Bacillati</taxon>
        <taxon>Cyanobacteriota</taxon>
        <taxon>Cyanophyceae</taxon>
        <taxon>Nostocales</taxon>
        <taxon>Scytonemataceae</taxon>
        <taxon>Iningainema tapete</taxon>
    </lineage>
</organism>
<dbReference type="RefSeq" id="WP_190839063.1">
    <property type="nucleotide sequence ID" value="NZ_CAWPPI010000134.1"/>
</dbReference>
<comment type="caution">
    <text evidence="1">The sequence shown here is derived from an EMBL/GenBank/DDBJ whole genome shotgun (WGS) entry which is preliminary data.</text>
</comment>
<protein>
    <submittedName>
        <fullName evidence="1">Uncharacterized protein</fullName>
    </submittedName>
</protein>
<gene>
    <name evidence="1" type="ORF">ICL16_44260</name>
</gene>
<name>A0A8J6XUM6_9CYAN</name>
<evidence type="ECO:0000313" key="1">
    <source>
        <dbReference type="EMBL" id="MBD2778879.1"/>
    </source>
</evidence>
<reference evidence="1" key="1">
    <citation type="submission" date="2020-09" db="EMBL/GenBank/DDBJ databases">
        <title>Iningainema tapete sp. nov. (Scytonemataceae, Cyanobacteria) from greenhouses in central Florida (USA) produces two types of nodularin with biosynthetic potential for microcystin-LR and anabaenopeptins.</title>
        <authorList>
            <person name="Berthold D.E."/>
            <person name="Lefler F.W."/>
            <person name="Huang I.-S."/>
            <person name="Abdulla H."/>
            <person name="Zimba P.V."/>
            <person name="Laughinghouse H.D. IV."/>
        </authorList>
    </citation>
    <scope>NUCLEOTIDE SEQUENCE</scope>
    <source>
        <strain evidence="1">BLCCT55</strain>
    </source>
</reference>
<dbReference type="EMBL" id="JACXAE010000134">
    <property type="protein sequence ID" value="MBD2778879.1"/>
    <property type="molecule type" value="Genomic_DNA"/>
</dbReference>
<keyword evidence="2" id="KW-1185">Reference proteome</keyword>
<dbReference type="AlphaFoldDB" id="A0A8J6XUM6"/>
<evidence type="ECO:0000313" key="2">
    <source>
        <dbReference type="Proteomes" id="UP000629098"/>
    </source>
</evidence>
<sequence length="162" mass="18932">MNHAQKFTFQLEEPWTWEGLAPPDDPLGELSDFQMGLRRFCFERNHKVLIEFGDEIRYVFLDPDIILLLESLPSQLSELLKGKKIEIDFPESYFDIKFVPVDNKISCTLQEFGYSTKQKLLEFAQTQVLEVLRNFLNEVMGKAVDGGYITSEEKEEFLLPMR</sequence>